<evidence type="ECO:0000313" key="6">
    <source>
        <dbReference type="Proteomes" id="UP001307889"/>
    </source>
</evidence>
<proteinExistence type="inferred from homology"/>
<dbReference type="PANTHER" id="PTHR13395">
    <property type="entry name" value="SISTER CHROMATID COHESION PROTEIN DCC1-RELATED"/>
    <property type="match status" value="1"/>
</dbReference>
<dbReference type="Proteomes" id="UP001307889">
    <property type="component" value="Chromosome 1"/>
</dbReference>
<dbReference type="InterPro" id="IPR019128">
    <property type="entry name" value="Dcc1"/>
</dbReference>
<name>A0ABN7A4Y4_9HEMI</name>
<dbReference type="Pfam" id="PF09724">
    <property type="entry name" value="Dcc1"/>
    <property type="match status" value="1"/>
</dbReference>
<organism evidence="5 6">
    <name type="scientific">Nesidiocoris tenuis</name>
    <dbReference type="NCBI Taxonomy" id="355587"/>
    <lineage>
        <taxon>Eukaryota</taxon>
        <taxon>Metazoa</taxon>
        <taxon>Ecdysozoa</taxon>
        <taxon>Arthropoda</taxon>
        <taxon>Hexapoda</taxon>
        <taxon>Insecta</taxon>
        <taxon>Pterygota</taxon>
        <taxon>Neoptera</taxon>
        <taxon>Paraneoptera</taxon>
        <taxon>Hemiptera</taxon>
        <taxon>Heteroptera</taxon>
        <taxon>Panheteroptera</taxon>
        <taxon>Cimicomorpha</taxon>
        <taxon>Miridae</taxon>
        <taxon>Dicyphina</taxon>
        <taxon>Nesidiocoris</taxon>
    </lineage>
</organism>
<evidence type="ECO:0000256" key="1">
    <source>
        <dbReference type="ARBA" id="ARBA00007017"/>
    </source>
</evidence>
<protein>
    <recommendedName>
        <fullName evidence="2">Sister chromatid cohesion protein DCC1</fullName>
    </recommendedName>
</protein>
<evidence type="ECO:0000256" key="3">
    <source>
        <dbReference type="ARBA" id="ARBA00022705"/>
    </source>
</evidence>
<feature type="compositionally biased region" description="Low complexity" evidence="4">
    <location>
        <begin position="163"/>
        <end position="174"/>
    </location>
</feature>
<evidence type="ECO:0000256" key="2">
    <source>
        <dbReference type="ARBA" id="ARBA00017682"/>
    </source>
</evidence>
<evidence type="ECO:0000313" key="5">
    <source>
        <dbReference type="EMBL" id="BES87216.1"/>
    </source>
</evidence>
<feature type="region of interest" description="Disordered" evidence="4">
    <location>
        <begin position="158"/>
        <end position="178"/>
    </location>
</feature>
<dbReference type="EMBL" id="AP028909">
    <property type="protein sequence ID" value="BES87216.1"/>
    <property type="molecule type" value="Genomic_DNA"/>
</dbReference>
<keyword evidence="6" id="KW-1185">Reference proteome</keyword>
<sequence length="415" mass="47526">MEVDIEVHPEGAAYERTLEDVNSVINHAKLSRADLKSTSQVLYFSSDFPNYKLLECDQTILQHLTAGQELYIRGRPSDRAVVCTKDNTFDLREAETSNSLLLVPGLKMVDELDLVNNENSAEGRIEKKSIVGVYHEYFELKKVRPLLNRLRIMLMSKPYSGPENENTNQEGENGQNRDDLKTYSFEELLEEVQASEKELTGFLKELEAVEIDGKWRILDHEYQFRALSFLLNFVDEQSWPPDAIPIGETTSTLKGLLPDSILYHILQVYLVETENESDDSDLLFELNENKICRFLGEALLRPVDKFNLHDFLQAWESSVPSGLETNLKQLDGLALHDTKTNPPVIWYFPESKLSEDIAERIAQLFAERRQWTFDEIEPYIAPLTTEKQTVNALLTKHARSSNIGGQKLYSARHGK</sequence>
<dbReference type="PANTHER" id="PTHR13395:SF6">
    <property type="entry name" value="SISTER CHROMATID COHESION PROTEIN DCC1"/>
    <property type="match status" value="1"/>
</dbReference>
<evidence type="ECO:0000256" key="4">
    <source>
        <dbReference type="SAM" id="MobiDB-lite"/>
    </source>
</evidence>
<accession>A0ABN7A4Y4</accession>
<keyword evidence="3" id="KW-0235">DNA replication</keyword>
<comment type="similarity">
    <text evidence="1">Belongs to the DCC1 family.</text>
</comment>
<reference evidence="5 6" key="1">
    <citation type="submission" date="2023-09" db="EMBL/GenBank/DDBJ databases">
        <title>Nesidiocoris tenuis whole genome shotgun sequence.</title>
        <authorList>
            <person name="Shibata T."/>
            <person name="Shimoda M."/>
            <person name="Kobayashi T."/>
            <person name="Uehara T."/>
        </authorList>
    </citation>
    <scope>NUCLEOTIDE SEQUENCE [LARGE SCALE GENOMIC DNA]</scope>
    <source>
        <strain evidence="5 6">Japan</strain>
    </source>
</reference>
<gene>
    <name evidence="5" type="ORF">NTJ_00021</name>
</gene>